<dbReference type="Proteomes" id="UP001198701">
    <property type="component" value="Unassembled WGS sequence"/>
</dbReference>
<dbReference type="InterPro" id="IPR014262">
    <property type="entry name" value="HAF_rpt"/>
</dbReference>
<feature type="chain" id="PRO_5047134586" evidence="1">
    <location>
        <begin position="25"/>
        <end position="384"/>
    </location>
</feature>
<gene>
    <name evidence="2" type="ORF">LMJ30_13395</name>
</gene>
<accession>A0ABS8IXP0</accession>
<organism evidence="2 3">
    <name type="scientific">Massilia agrisoli</name>
    <dbReference type="NCBI Taxonomy" id="2892444"/>
    <lineage>
        <taxon>Bacteria</taxon>
        <taxon>Pseudomonadati</taxon>
        <taxon>Pseudomonadota</taxon>
        <taxon>Betaproteobacteria</taxon>
        <taxon>Burkholderiales</taxon>
        <taxon>Oxalobacteraceae</taxon>
        <taxon>Telluria group</taxon>
        <taxon>Massilia</taxon>
    </lineage>
</organism>
<reference evidence="2 3" key="1">
    <citation type="submission" date="2021-11" db="EMBL/GenBank/DDBJ databases">
        <authorList>
            <person name="Huq M.A."/>
        </authorList>
    </citation>
    <scope>NUCLEOTIDE SEQUENCE [LARGE SCALE GENOMIC DNA]</scope>
    <source>
        <strain evidence="2 3">MAHUQ-52</strain>
    </source>
</reference>
<comment type="caution">
    <text evidence="2">The sequence shown here is derived from an EMBL/GenBank/DDBJ whole genome shotgun (WGS) entry which is preliminary data.</text>
</comment>
<protein>
    <submittedName>
        <fullName evidence="2">HAF repeat-containing protein</fullName>
    </submittedName>
</protein>
<evidence type="ECO:0000313" key="3">
    <source>
        <dbReference type="Proteomes" id="UP001198701"/>
    </source>
</evidence>
<keyword evidence="1" id="KW-0732">Signal</keyword>
<keyword evidence="3" id="KW-1185">Reference proteome</keyword>
<dbReference type="EMBL" id="JAJHPV010000013">
    <property type="protein sequence ID" value="MCC6071950.1"/>
    <property type="molecule type" value="Genomic_DNA"/>
</dbReference>
<proteinExistence type="predicted"/>
<feature type="signal peptide" evidence="1">
    <location>
        <begin position="1"/>
        <end position="24"/>
    </location>
</feature>
<sequence length="384" mass="39139">MCIRAHLGSAALALSLALPAAASAADRQPAQPLFFVTAVGSAGTMAQAINNAGTVVGNILPSSSPGAPEGYRAFINNGFGMRELGTLGGAGSYVTALNDAGQVLGVAQTSSGESLPFLYSGGSMTSLGTLGGISTGVTGINNSGYVVGYSYPPEDPDPTIDTGPRAVLYPPGGTIRTVGNLPFPNPYSSAADINEDGDIVGYSGPFGPGDAPYYPFLFADGVMTRLGDIGGSFNAATALNDFGQVVGYVSLPNELHDRHAFLYADGVLTDLDGRSSPSYSIANDINNLGQVVGASDVLGAFIYEGNRMQSLNAMIDPSGGWRLESAHSINEIGQIAATGFKDGQYYALRLDPVPEPSGMAMTLAGLLLAGVVARGTKRPPSGAA</sequence>
<evidence type="ECO:0000313" key="2">
    <source>
        <dbReference type="EMBL" id="MCC6071950.1"/>
    </source>
</evidence>
<name>A0ABS8IXP0_9BURK</name>
<evidence type="ECO:0000256" key="1">
    <source>
        <dbReference type="SAM" id="SignalP"/>
    </source>
</evidence>
<dbReference type="NCBIfam" id="TIGR02913">
    <property type="entry name" value="HAF_rpt"/>
    <property type="match status" value="2"/>
</dbReference>
<dbReference type="RefSeq" id="WP_229432822.1">
    <property type="nucleotide sequence ID" value="NZ_JAJHPV010000013.1"/>
</dbReference>